<reference evidence="3" key="1">
    <citation type="journal article" date="2014" name="Front. Microbiol.">
        <title>High frequency of phylogenetically diverse reductive dehalogenase-homologous genes in deep subseafloor sedimentary metagenomes.</title>
        <authorList>
            <person name="Kawai M."/>
            <person name="Futagami T."/>
            <person name="Toyoda A."/>
            <person name="Takaki Y."/>
            <person name="Nishi S."/>
            <person name="Hori S."/>
            <person name="Arai W."/>
            <person name="Tsubouchi T."/>
            <person name="Morono Y."/>
            <person name="Uchiyama I."/>
            <person name="Ito T."/>
            <person name="Fujiyama A."/>
            <person name="Inagaki F."/>
            <person name="Takami H."/>
        </authorList>
    </citation>
    <scope>NUCLEOTIDE SEQUENCE</scope>
    <source>
        <strain evidence="3">Expedition CK06-06</strain>
    </source>
</reference>
<feature type="region of interest" description="Disordered" evidence="1">
    <location>
        <begin position="32"/>
        <end position="51"/>
    </location>
</feature>
<feature type="non-terminal residue" evidence="3">
    <location>
        <position position="1"/>
    </location>
</feature>
<dbReference type="PROSITE" id="PS00198">
    <property type="entry name" value="4FE4S_FER_1"/>
    <property type="match status" value="1"/>
</dbReference>
<feature type="domain" description="4Fe-4S ferredoxin-type" evidence="2">
    <location>
        <begin position="1"/>
        <end position="27"/>
    </location>
</feature>
<evidence type="ECO:0000259" key="2">
    <source>
        <dbReference type="PROSITE" id="PS51379"/>
    </source>
</evidence>
<name>X0ZX55_9ZZZZ</name>
<evidence type="ECO:0000313" key="3">
    <source>
        <dbReference type="EMBL" id="GAG74114.1"/>
    </source>
</evidence>
<dbReference type="InterPro" id="IPR017900">
    <property type="entry name" value="4Fe4S_Fe_S_CS"/>
</dbReference>
<organism evidence="3">
    <name type="scientific">marine sediment metagenome</name>
    <dbReference type="NCBI Taxonomy" id="412755"/>
    <lineage>
        <taxon>unclassified sequences</taxon>
        <taxon>metagenomes</taxon>
        <taxon>ecological metagenomes</taxon>
    </lineage>
</organism>
<dbReference type="EMBL" id="BART01001952">
    <property type="protein sequence ID" value="GAG74114.1"/>
    <property type="molecule type" value="Genomic_DNA"/>
</dbReference>
<dbReference type="InterPro" id="IPR017896">
    <property type="entry name" value="4Fe4S_Fe-S-bd"/>
</dbReference>
<dbReference type="Gene3D" id="3.30.70.20">
    <property type="match status" value="1"/>
</dbReference>
<proteinExistence type="predicted"/>
<dbReference type="PROSITE" id="PS51379">
    <property type="entry name" value="4FE4S_FER_2"/>
    <property type="match status" value="1"/>
</dbReference>
<comment type="caution">
    <text evidence="3">The sequence shown here is derived from an EMBL/GenBank/DDBJ whole genome shotgun (WGS) entry which is preliminary data.</text>
</comment>
<protein>
    <recommendedName>
        <fullName evidence="2">4Fe-4S ferredoxin-type domain-containing protein</fullName>
    </recommendedName>
</protein>
<gene>
    <name evidence="3" type="ORF">S01H4_06364</name>
</gene>
<sequence length="60" mass="7138">IFDPERCFGCGVCVHKCPQEACYLIHRDEEQDFPKDPREQSSRFLRERGHDPLEIFKKNS</sequence>
<evidence type="ECO:0000256" key="1">
    <source>
        <dbReference type="SAM" id="MobiDB-lite"/>
    </source>
</evidence>
<dbReference type="AlphaFoldDB" id="X0ZX55"/>
<dbReference type="Pfam" id="PF13237">
    <property type="entry name" value="Fer4_10"/>
    <property type="match status" value="1"/>
</dbReference>
<accession>X0ZX55</accession>
<dbReference type="SUPFAM" id="SSF54862">
    <property type="entry name" value="4Fe-4S ferredoxins"/>
    <property type="match status" value="1"/>
</dbReference>